<keyword evidence="1" id="KW-0597">Phosphoprotein</keyword>
<dbReference type="PANTHER" id="PTHR43228">
    <property type="entry name" value="TWO-COMPONENT RESPONSE REGULATOR"/>
    <property type="match status" value="1"/>
</dbReference>
<dbReference type="EMBL" id="MATO01000037">
    <property type="protein sequence ID" value="OCS90400.1"/>
    <property type="molecule type" value="Genomic_DNA"/>
</dbReference>
<dbReference type="RefSeq" id="WP_066464604.1">
    <property type="nucleotide sequence ID" value="NZ_MATO01000037.1"/>
</dbReference>
<evidence type="ECO:0000259" key="2">
    <source>
        <dbReference type="PROSITE" id="PS50110"/>
    </source>
</evidence>
<dbReference type="SUPFAM" id="SSF52172">
    <property type="entry name" value="CheY-like"/>
    <property type="match status" value="1"/>
</dbReference>
<dbReference type="OrthoDB" id="9790669at2"/>
<dbReference type="Pfam" id="PF00072">
    <property type="entry name" value="Response_reg"/>
    <property type="match status" value="1"/>
</dbReference>
<protein>
    <submittedName>
        <fullName evidence="3">Two-component system response regulator</fullName>
    </submittedName>
</protein>
<dbReference type="AlphaFoldDB" id="A0A1C0YTB6"/>
<comment type="caution">
    <text evidence="3">The sequence shown here is derived from an EMBL/GenBank/DDBJ whole genome shotgun (WGS) entry which is preliminary data.</text>
</comment>
<dbReference type="Proteomes" id="UP000093482">
    <property type="component" value="Unassembled WGS sequence"/>
</dbReference>
<gene>
    <name evidence="3" type="ORF">A6K76_11070</name>
</gene>
<evidence type="ECO:0000256" key="1">
    <source>
        <dbReference type="PROSITE-ProRule" id="PRU00169"/>
    </source>
</evidence>
<organism evidence="3 4">
    <name type="scientific">Caryophanon latum</name>
    <dbReference type="NCBI Taxonomy" id="33977"/>
    <lineage>
        <taxon>Bacteria</taxon>
        <taxon>Bacillati</taxon>
        <taxon>Bacillota</taxon>
        <taxon>Bacilli</taxon>
        <taxon>Bacillales</taxon>
        <taxon>Caryophanaceae</taxon>
        <taxon>Caryophanon</taxon>
    </lineage>
</organism>
<accession>A0A1C0YTB6</accession>
<dbReference type="PANTHER" id="PTHR43228:SF1">
    <property type="entry name" value="TWO-COMPONENT RESPONSE REGULATOR ARR22"/>
    <property type="match status" value="1"/>
</dbReference>
<proteinExistence type="predicted"/>
<evidence type="ECO:0000313" key="3">
    <source>
        <dbReference type="EMBL" id="OCS90400.1"/>
    </source>
</evidence>
<reference evidence="3 4" key="1">
    <citation type="submission" date="2016-07" db="EMBL/GenBank/DDBJ databases">
        <title>Caryophanon latum genome sequencing.</title>
        <authorList>
            <person name="Verma A."/>
            <person name="Pal Y."/>
            <person name="Krishnamurthi S."/>
        </authorList>
    </citation>
    <scope>NUCLEOTIDE SEQUENCE [LARGE SCALE GENOMIC DNA]</scope>
    <source>
        <strain evidence="3 4">DSM 14151</strain>
    </source>
</reference>
<feature type="modified residue" description="4-aspartylphosphate" evidence="1">
    <location>
        <position position="53"/>
    </location>
</feature>
<keyword evidence="4" id="KW-1185">Reference proteome</keyword>
<dbReference type="InterPro" id="IPR052048">
    <property type="entry name" value="ST_Response_Regulator"/>
</dbReference>
<dbReference type="InterPro" id="IPR011006">
    <property type="entry name" value="CheY-like_superfamily"/>
</dbReference>
<name>A0A1C0YTB6_9BACL</name>
<dbReference type="GO" id="GO:0000160">
    <property type="term" value="P:phosphorelay signal transduction system"/>
    <property type="evidence" value="ECO:0007669"/>
    <property type="project" value="InterPro"/>
</dbReference>
<dbReference type="SMART" id="SM00448">
    <property type="entry name" value="REC"/>
    <property type="match status" value="1"/>
</dbReference>
<feature type="domain" description="Response regulatory" evidence="2">
    <location>
        <begin position="3"/>
        <end position="118"/>
    </location>
</feature>
<dbReference type="InterPro" id="IPR001789">
    <property type="entry name" value="Sig_transdc_resp-reg_receiver"/>
</dbReference>
<dbReference type="Gene3D" id="3.40.50.2300">
    <property type="match status" value="1"/>
</dbReference>
<sequence>MATVLVVDDAMFMRVTISNMMEQWGYRVVAQAANGQEAIAKFEECEPDVVTMDVTMPIMNGIDAVKTIMERNPDAKIVMITALGQQKLIKQALAYGAKDFVTKPFDPVHLKEVIDNVLTL</sequence>
<dbReference type="PROSITE" id="PS50110">
    <property type="entry name" value="RESPONSE_REGULATORY"/>
    <property type="match status" value="1"/>
</dbReference>
<evidence type="ECO:0000313" key="4">
    <source>
        <dbReference type="Proteomes" id="UP000093482"/>
    </source>
</evidence>